<name>A0A176Z4A6_9BRAD</name>
<reference evidence="5 6" key="1">
    <citation type="submission" date="2016-02" db="EMBL/GenBank/DDBJ databases">
        <title>Draft genome sequence of the strain BR 10247T Bradyrhizobium neotropicale isolated from nodules of Centrolobium paraense.</title>
        <authorList>
            <person name="Simoes-Araujo J.L."/>
            <person name="Barauna A.C."/>
            <person name="Silva K."/>
            <person name="Zilli J.E."/>
        </authorList>
    </citation>
    <scope>NUCLEOTIDE SEQUENCE [LARGE SCALE GENOMIC DNA]</scope>
    <source>
        <strain evidence="5 6">BR 10247</strain>
    </source>
</reference>
<evidence type="ECO:0000256" key="3">
    <source>
        <dbReference type="ARBA" id="ARBA00023163"/>
    </source>
</evidence>
<gene>
    <name evidence="5" type="ORF">AXW67_17585</name>
</gene>
<dbReference type="GO" id="GO:0003700">
    <property type="term" value="F:DNA-binding transcription factor activity"/>
    <property type="evidence" value="ECO:0007669"/>
    <property type="project" value="InterPro"/>
</dbReference>
<evidence type="ECO:0000256" key="2">
    <source>
        <dbReference type="ARBA" id="ARBA00023125"/>
    </source>
</evidence>
<dbReference type="GO" id="GO:0043565">
    <property type="term" value="F:sequence-specific DNA binding"/>
    <property type="evidence" value="ECO:0007669"/>
    <property type="project" value="InterPro"/>
</dbReference>
<dbReference type="InterPro" id="IPR018060">
    <property type="entry name" value="HTH_AraC"/>
</dbReference>
<evidence type="ECO:0000313" key="5">
    <source>
        <dbReference type="EMBL" id="OAF14561.1"/>
    </source>
</evidence>
<dbReference type="AlphaFoldDB" id="A0A176Z4A6"/>
<protein>
    <recommendedName>
        <fullName evidence="4">HTH araC/xylS-type domain-containing protein</fullName>
    </recommendedName>
</protein>
<dbReference type="PANTHER" id="PTHR46796">
    <property type="entry name" value="HTH-TYPE TRANSCRIPTIONAL ACTIVATOR RHAS-RELATED"/>
    <property type="match status" value="1"/>
</dbReference>
<comment type="caution">
    <text evidence="5">The sequence shown here is derived from an EMBL/GenBank/DDBJ whole genome shotgun (WGS) entry which is preliminary data.</text>
</comment>
<dbReference type="SMART" id="SM00342">
    <property type="entry name" value="HTH_ARAC"/>
    <property type="match status" value="1"/>
</dbReference>
<accession>A0A176Z4A6</accession>
<dbReference type="InterPro" id="IPR050204">
    <property type="entry name" value="AraC_XylS_family_regulators"/>
</dbReference>
<dbReference type="InterPro" id="IPR018062">
    <property type="entry name" value="HTH_AraC-typ_CS"/>
</dbReference>
<dbReference type="EMBL" id="LSEF01000070">
    <property type="protein sequence ID" value="OAF14561.1"/>
    <property type="molecule type" value="Genomic_DNA"/>
</dbReference>
<dbReference type="Gene3D" id="1.10.10.60">
    <property type="entry name" value="Homeodomain-like"/>
    <property type="match status" value="1"/>
</dbReference>
<dbReference type="Proteomes" id="UP000077173">
    <property type="component" value="Unassembled WGS sequence"/>
</dbReference>
<proteinExistence type="predicted"/>
<feature type="domain" description="HTH araC/xylS-type" evidence="4">
    <location>
        <begin position="123"/>
        <end position="224"/>
    </location>
</feature>
<evidence type="ECO:0000259" key="4">
    <source>
        <dbReference type="PROSITE" id="PS01124"/>
    </source>
</evidence>
<keyword evidence="3" id="KW-0804">Transcription</keyword>
<organism evidence="5 6">
    <name type="scientific">Bradyrhizobium neotropicale</name>
    <dbReference type="NCBI Taxonomy" id="1497615"/>
    <lineage>
        <taxon>Bacteria</taxon>
        <taxon>Pseudomonadati</taxon>
        <taxon>Pseudomonadota</taxon>
        <taxon>Alphaproteobacteria</taxon>
        <taxon>Hyphomicrobiales</taxon>
        <taxon>Nitrobacteraceae</taxon>
        <taxon>Bradyrhizobium</taxon>
    </lineage>
</organism>
<dbReference type="Pfam" id="PF12833">
    <property type="entry name" value="HTH_18"/>
    <property type="match status" value="1"/>
</dbReference>
<dbReference type="PROSITE" id="PS00041">
    <property type="entry name" value="HTH_ARAC_FAMILY_1"/>
    <property type="match status" value="1"/>
</dbReference>
<sequence>MPGDIIDNTLEAEHRRCGPGLDYGAMSIPTDEFDTAVQAIIGCELMENSERHIFRPHPGSMSRLLNLHRAVGWLAYDTPEILQLPEVLRALENEFVHVMVRCLADTLDEKTSTRGRCHNAVIARFEEFLEANPDRPLYLTEICAAIGVAERTLRASCEEHLGMGPIRFLTLRRMHLVHRALLSAAPSTSTVTRIATDHGFCELGRFAVAYRAAFGESPSETLKRPTEQIAIRLNRPSSLVAAEANA</sequence>
<keyword evidence="1" id="KW-0805">Transcription regulation</keyword>
<keyword evidence="2" id="KW-0238">DNA-binding</keyword>
<evidence type="ECO:0000313" key="6">
    <source>
        <dbReference type="Proteomes" id="UP000077173"/>
    </source>
</evidence>
<keyword evidence="6" id="KW-1185">Reference proteome</keyword>
<dbReference type="PANTHER" id="PTHR46796:SF12">
    <property type="entry name" value="HTH-TYPE DNA-BINDING TRANSCRIPTIONAL ACTIVATOR EUTR"/>
    <property type="match status" value="1"/>
</dbReference>
<dbReference type="PROSITE" id="PS01124">
    <property type="entry name" value="HTH_ARAC_FAMILY_2"/>
    <property type="match status" value="1"/>
</dbReference>
<evidence type="ECO:0000256" key="1">
    <source>
        <dbReference type="ARBA" id="ARBA00023015"/>
    </source>
</evidence>